<protein>
    <submittedName>
        <fullName evidence="7">S1/P1 Nuclease</fullName>
    </submittedName>
</protein>
<evidence type="ECO:0000313" key="8">
    <source>
        <dbReference type="Proteomes" id="UP000184212"/>
    </source>
</evidence>
<keyword evidence="2" id="KW-0479">Metal-binding</keyword>
<dbReference type="OrthoDB" id="267579at2"/>
<dbReference type="EMBL" id="FQWQ01000005">
    <property type="protein sequence ID" value="SHH93054.1"/>
    <property type="molecule type" value="Genomic_DNA"/>
</dbReference>
<keyword evidence="4" id="KW-0378">Hydrolase</keyword>
<keyword evidence="3" id="KW-0255">Endonuclease</keyword>
<keyword evidence="1" id="KW-0540">Nuclease</keyword>
<accession>A0A1M5X0T7</accession>
<dbReference type="STRING" id="947013.SAMN04488109_6185"/>
<keyword evidence="5" id="KW-1015">Disulfide bond</keyword>
<dbReference type="Proteomes" id="UP000184212">
    <property type="component" value="Unassembled WGS sequence"/>
</dbReference>
<evidence type="ECO:0000256" key="2">
    <source>
        <dbReference type="ARBA" id="ARBA00022723"/>
    </source>
</evidence>
<evidence type="ECO:0000256" key="3">
    <source>
        <dbReference type="ARBA" id="ARBA00022759"/>
    </source>
</evidence>
<dbReference type="GO" id="GO:0003676">
    <property type="term" value="F:nucleic acid binding"/>
    <property type="evidence" value="ECO:0007669"/>
    <property type="project" value="InterPro"/>
</dbReference>
<dbReference type="RefSeq" id="WP_073142297.1">
    <property type="nucleotide sequence ID" value="NZ_FQWQ01000005.1"/>
</dbReference>
<evidence type="ECO:0000256" key="1">
    <source>
        <dbReference type="ARBA" id="ARBA00022722"/>
    </source>
</evidence>
<dbReference type="InterPro" id="IPR003154">
    <property type="entry name" value="S1/P1nuclease"/>
</dbReference>
<organism evidence="7 8">
    <name type="scientific">Chryseolinea serpens</name>
    <dbReference type="NCBI Taxonomy" id="947013"/>
    <lineage>
        <taxon>Bacteria</taxon>
        <taxon>Pseudomonadati</taxon>
        <taxon>Bacteroidota</taxon>
        <taxon>Cytophagia</taxon>
        <taxon>Cytophagales</taxon>
        <taxon>Fulvivirgaceae</taxon>
        <taxon>Chryseolinea</taxon>
    </lineage>
</organism>
<dbReference type="GO" id="GO:0004519">
    <property type="term" value="F:endonuclease activity"/>
    <property type="evidence" value="ECO:0007669"/>
    <property type="project" value="UniProtKB-KW"/>
</dbReference>
<gene>
    <name evidence="7" type="ORF">SAMN04488109_6185</name>
</gene>
<sequence length="320" mass="37112">MKRIVLSAALAACLVLFSNWGFFGHERINRLAVFTLPPEMIGFYKANLHYIVEAAVNPDRRRYSVKEEAPRHYIDLDHYGDSVFFRMPQSWAAAVEKYSEDTLQAYGIVPWHITRMYRSLRDAFQLRDPARILKVSAELGHYVADAHVPLHTTENYNGQLTGQEGIHGFWESRLPELFSDRYDFFVGKAEYIANPQQAAWSAVKDSHRHLKQVLEEEKKLSEKMADKKYTFETKGRQTVKVYAPAFAAAYHRALQGMVEQRMRDAIKMVGDLWFTAWVDAGQPDLKSLINYMPSEAELAQRRAELELWKKQTVRSRPHEN</sequence>
<keyword evidence="8" id="KW-1185">Reference proteome</keyword>
<dbReference type="InterPro" id="IPR008947">
    <property type="entry name" value="PLipase_C/P1_nuclease_dom_sf"/>
</dbReference>
<dbReference type="CDD" id="cd10981">
    <property type="entry name" value="ZnPC_S1P1"/>
    <property type="match status" value="1"/>
</dbReference>
<dbReference type="GO" id="GO:0016788">
    <property type="term" value="F:hydrolase activity, acting on ester bonds"/>
    <property type="evidence" value="ECO:0007669"/>
    <property type="project" value="InterPro"/>
</dbReference>
<proteinExistence type="predicted"/>
<evidence type="ECO:0000256" key="4">
    <source>
        <dbReference type="ARBA" id="ARBA00022801"/>
    </source>
</evidence>
<evidence type="ECO:0000256" key="5">
    <source>
        <dbReference type="ARBA" id="ARBA00023157"/>
    </source>
</evidence>
<reference evidence="7 8" key="1">
    <citation type="submission" date="2016-11" db="EMBL/GenBank/DDBJ databases">
        <authorList>
            <person name="Jaros S."/>
            <person name="Januszkiewicz K."/>
            <person name="Wedrychowicz H."/>
        </authorList>
    </citation>
    <scope>NUCLEOTIDE SEQUENCE [LARGE SCALE GENOMIC DNA]</scope>
    <source>
        <strain evidence="7 8">DSM 24574</strain>
    </source>
</reference>
<dbReference type="Gene3D" id="1.10.575.10">
    <property type="entry name" value="P1 Nuclease"/>
    <property type="match status" value="1"/>
</dbReference>
<dbReference type="Pfam" id="PF02265">
    <property type="entry name" value="S1-P1_nuclease"/>
    <property type="match status" value="1"/>
</dbReference>
<dbReference type="SUPFAM" id="SSF48537">
    <property type="entry name" value="Phospholipase C/P1 nuclease"/>
    <property type="match status" value="1"/>
</dbReference>
<evidence type="ECO:0000256" key="6">
    <source>
        <dbReference type="ARBA" id="ARBA00023180"/>
    </source>
</evidence>
<name>A0A1M5X0T7_9BACT</name>
<evidence type="ECO:0000313" key="7">
    <source>
        <dbReference type="EMBL" id="SHH93054.1"/>
    </source>
</evidence>
<keyword evidence="6" id="KW-0325">Glycoprotein</keyword>
<dbReference type="GO" id="GO:0006308">
    <property type="term" value="P:DNA catabolic process"/>
    <property type="evidence" value="ECO:0007669"/>
    <property type="project" value="InterPro"/>
</dbReference>
<dbReference type="GO" id="GO:0046872">
    <property type="term" value="F:metal ion binding"/>
    <property type="evidence" value="ECO:0007669"/>
    <property type="project" value="UniProtKB-KW"/>
</dbReference>
<dbReference type="AlphaFoldDB" id="A0A1M5X0T7"/>